<sequence length="156" mass="15989">MRPARISSAQILVALQVLVALLAGAVFGLGLSLSGMLDPARVRGFLDVAGDWDPSLAFVLGGAVAVAFAAMVLRRHLQRPAFASAFHLPATTPIDKRLILGSAIFGLGWGLAGLCPGPALAALSLGLAPVMLFVAAMLAGMTLHDRLAARQPGGSR</sequence>
<dbReference type="OrthoDB" id="9790409at2"/>
<feature type="transmembrane region" description="Helical" evidence="1">
    <location>
        <begin position="12"/>
        <end position="36"/>
    </location>
</feature>
<keyword evidence="1" id="KW-0812">Transmembrane</keyword>
<evidence type="ECO:0000313" key="2">
    <source>
        <dbReference type="EMBL" id="AOO84496.1"/>
    </source>
</evidence>
<dbReference type="Proteomes" id="UP000094969">
    <property type="component" value="Chromosome"/>
</dbReference>
<reference evidence="2 3" key="1">
    <citation type="journal article" date="2015" name="Antonie Van Leeuwenhoek">
        <title>Bosea vaviloviae sp. nov., a new species of slow-growing rhizobia isolated from nodules of the relict species Vavilovia formosa (Stev.) Fed.</title>
        <authorList>
            <person name="Safronova V.I."/>
            <person name="Kuznetsova I.G."/>
            <person name="Sazanova A.L."/>
            <person name="Kimeklis A.K."/>
            <person name="Belimov A.A."/>
            <person name="Andronov E.E."/>
            <person name="Pinaev A.G."/>
            <person name="Chizhevskaya E.P."/>
            <person name="Pukhaev A.R."/>
            <person name="Popov K.P."/>
            <person name="Willems A."/>
            <person name="Tikhonovich I.A."/>
        </authorList>
    </citation>
    <scope>NUCLEOTIDE SEQUENCE [LARGE SCALE GENOMIC DNA]</scope>
    <source>
        <strain evidence="2 3">Vaf18</strain>
    </source>
</reference>
<dbReference type="Pfam" id="PF20398">
    <property type="entry name" value="DUF6691"/>
    <property type="match status" value="1"/>
</dbReference>
<name>A0A1D7UAV0_9HYPH</name>
<protein>
    <recommendedName>
        <fullName evidence="4">YeeE/YedE family protein</fullName>
    </recommendedName>
</protein>
<feature type="transmembrane region" description="Helical" evidence="1">
    <location>
        <begin position="120"/>
        <end position="141"/>
    </location>
</feature>
<feature type="transmembrane region" description="Helical" evidence="1">
    <location>
        <begin position="98"/>
        <end position="114"/>
    </location>
</feature>
<evidence type="ECO:0000313" key="3">
    <source>
        <dbReference type="Proteomes" id="UP000094969"/>
    </source>
</evidence>
<keyword evidence="1" id="KW-1133">Transmembrane helix</keyword>
<evidence type="ECO:0000256" key="1">
    <source>
        <dbReference type="SAM" id="Phobius"/>
    </source>
</evidence>
<keyword evidence="3" id="KW-1185">Reference proteome</keyword>
<proteinExistence type="predicted"/>
<accession>A0A1D7UAV0</accession>
<dbReference type="STRING" id="1526658.BHK69_15210"/>
<dbReference type="InterPro" id="IPR046513">
    <property type="entry name" value="DUF6691"/>
</dbReference>
<gene>
    <name evidence="2" type="ORF">BHK69_15210</name>
</gene>
<organism evidence="2 3">
    <name type="scientific">Bosea vaviloviae</name>
    <dbReference type="NCBI Taxonomy" id="1526658"/>
    <lineage>
        <taxon>Bacteria</taxon>
        <taxon>Pseudomonadati</taxon>
        <taxon>Pseudomonadota</taxon>
        <taxon>Alphaproteobacteria</taxon>
        <taxon>Hyphomicrobiales</taxon>
        <taxon>Boseaceae</taxon>
        <taxon>Bosea</taxon>
    </lineage>
</organism>
<dbReference type="KEGG" id="bvv:BHK69_15210"/>
<dbReference type="EMBL" id="CP017147">
    <property type="protein sequence ID" value="AOO84496.1"/>
    <property type="molecule type" value="Genomic_DNA"/>
</dbReference>
<feature type="transmembrane region" description="Helical" evidence="1">
    <location>
        <begin position="56"/>
        <end position="77"/>
    </location>
</feature>
<keyword evidence="1" id="KW-0472">Membrane</keyword>
<dbReference type="AlphaFoldDB" id="A0A1D7UAV0"/>
<evidence type="ECO:0008006" key="4">
    <source>
        <dbReference type="Google" id="ProtNLM"/>
    </source>
</evidence>